<protein>
    <submittedName>
        <fullName evidence="1">Uncharacterized protein</fullName>
    </submittedName>
</protein>
<name>A0ABV1L2X8_9BACL</name>
<comment type="caution">
    <text evidence="1">The sequence shown here is derived from an EMBL/GenBank/DDBJ whole genome shotgun (WGS) entry which is preliminary data.</text>
</comment>
<dbReference type="Proteomes" id="UP001493487">
    <property type="component" value="Unassembled WGS sequence"/>
</dbReference>
<sequence>MSKDFHFDPETAADNILFIFEAVIKRFEQNDLAVSRYDSERGDLDHMIELTSYNAAEGYQLVKNVRENRRARRICKDENLVLKPIYDFIRSNNDKLLKDMKVIARETEKKASYRDNQKYHPRTAIISVDDFNKKRVKL</sequence>
<proteinExistence type="predicted"/>
<dbReference type="RefSeq" id="WP_232189790.1">
    <property type="nucleotide sequence ID" value="NZ_JAIOAP010000023.1"/>
</dbReference>
<evidence type="ECO:0000313" key="2">
    <source>
        <dbReference type="Proteomes" id="UP001493487"/>
    </source>
</evidence>
<keyword evidence="2" id="KW-1185">Reference proteome</keyword>
<dbReference type="EMBL" id="JASKHM010000024">
    <property type="protein sequence ID" value="MEQ4486709.1"/>
    <property type="molecule type" value="Genomic_DNA"/>
</dbReference>
<gene>
    <name evidence="1" type="ORF">QJS35_30465</name>
</gene>
<organism evidence="1 2">
    <name type="scientific">Cohnella silvisoli</name>
    <dbReference type="NCBI Taxonomy" id="2873699"/>
    <lineage>
        <taxon>Bacteria</taxon>
        <taxon>Bacillati</taxon>
        <taxon>Bacillota</taxon>
        <taxon>Bacilli</taxon>
        <taxon>Bacillales</taxon>
        <taxon>Paenibacillaceae</taxon>
        <taxon>Cohnella</taxon>
    </lineage>
</organism>
<evidence type="ECO:0000313" key="1">
    <source>
        <dbReference type="EMBL" id="MEQ4486709.1"/>
    </source>
</evidence>
<accession>A0ABV1L2X8</accession>
<reference evidence="1 2" key="1">
    <citation type="journal article" date="2023" name="Genome Announc.">
        <title>Pan-Genome Analyses of the Genus Cohnella and Proposal of the Novel Species Cohnella silvisoli sp. nov., Isolated from Forest Soil.</title>
        <authorList>
            <person name="Wang C."/>
            <person name="Mao L."/>
            <person name="Bao G."/>
            <person name="Zhu H."/>
        </authorList>
    </citation>
    <scope>NUCLEOTIDE SEQUENCE [LARGE SCALE GENOMIC DNA]</scope>
    <source>
        <strain evidence="1 2">NL03-T5-1</strain>
    </source>
</reference>